<name>A0A0E9S7W1_ANGAN</name>
<sequence>MENKVIVDRNTTKVQSAKHMFEVI</sequence>
<protein>
    <submittedName>
        <fullName evidence="1">Uncharacterized protein</fullName>
    </submittedName>
</protein>
<dbReference type="AlphaFoldDB" id="A0A0E9S7W1"/>
<dbReference type="EMBL" id="GBXM01071837">
    <property type="protein sequence ID" value="JAH36740.1"/>
    <property type="molecule type" value="Transcribed_RNA"/>
</dbReference>
<evidence type="ECO:0000313" key="1">
    <source>
        <dbReference type="EMBL" id="JAH36740.1"/>
    </source>
</evidence>
<organism evidence="1">
    <name type="scientific">Anguilla anguilla</name>
    <name type="common">European freshwater eel</name>
    <name type="synonym">Muraena anguilla</name>
    <dbReference type="NCBI Taxonomy" id="7936"/>
    <lineage>
        <taxon>Eukaryota</taxon>
        <taxon>Metazoa</taxon>
        <taxon>Chordata</taxon>
        <taxon>Craniata</taxon>
        <taxon>Vertebrata</taxon>
        <taxon>Euteleostomi</taxon>
        <taxon>Actinopterygii</taxon>
        <taxon>Neopterygii</taxon>
        <taxon>Teleostei</taxon>
        <taxon>Anguilliformes</taxon>
        <taxon>Anguillidae</taxon>
        <taxon>Anguilla</taxon>
    </lineage>
</organism>
<reference evidence="1" key="2">
    <citation type="journal article" date="2015" name="Fish Shellfish Immunol.">
        <title>Early steps in the European eel (Anguilla anguilla)-Vibrio vulnificus interaction in the gills: Role of the RtxA13 toxin.</title>
        <authorList>
            <person name="Callol A."/>
            <person name="Pajuelo D."/>
            <person name="Ebbesson L."/>
            <person name="Teles M."/>
            <person name="MacKenzie S."/>
            <person name="Amaro C."/>
        </authorList>
    </citation>
    <scope>NUCLEOTIDE SEQUENCE</scope>
</reference>
<accession>A0A0E9S7W1</accession>
<reference evidence="1" key="1">
    <citation type="submission" date="2014-11" db="EMBL/GenBank/DDBJ databases">
        <authorList>
            <person name="Amaro Gonzalez C."/>
        </authorList>
    </citation>
    <scope>NUCLEOTIDE SEQUENCE</scope>
</reference>
<proteinExistence type="predicted"/>